<keyword evidence="1" id="KW-0732">Signal</keyword>
<sequence length="138" mass="15750">MKTFASALFLMFLSLSTFAQQSPFGKWRTVDDETGEEKAIVEIYESEGRMYGKIVEILLDDKSALCEACPGDKKDQPILGMVIIEGMEKKGAEWVNGQILKPENGKLYDGKIWREGDKLMVRGYLGFLYKTQIWHFVN</sequence>
<name>A0AAN4W221_9BACT</name>
<dbReference type="Gene3D" id="2.40.128.520">
    <property type="match status" value="1"/>
</dbReference>
<keyword evidence="4" id="KW-1185">Reference proteome</keyword>
<dbReference type="Proteomes" id="UP001310022">
    <property type="component" value="Unassembled WGS sequence"/>
</dbReference>
<dbReference type="PANTHER" id="PTHR36919">
    <property type="entry name" value="BLR1215 PROTEIN"/>
    <property type="match status" value="1"/>
</dbReference>
<organism evidence="3 4">
    <name type="scientific">Persicobacter diffluens</name>
    <dbReference type="NCBI Taxonomy" id="981"/>
    <lineage>
        <taxon>Bacteria</taxon>
        <taxon>Pseudomonadati</taxon>
        <taxon>Bacteroidota</taxon>
        <taxon>Cytophagia</taxon>
        <taxon>Cytophagales</taxon>
        <taxon>Persicobacteraceae</taxon>
        <taxon>Persicobacter</taxon>
    </lineage>
</organism>
<dbReference type="EMBL" id="BQKE01000003">
    <property type="protein sequence ID" value="GJM63652.1"/>
    <property type="molecule type" value="Genomic_DNA"/>
</dbReference>
<feature type="domain" description="DUF2147" evidence="2">
    <location>
        <begin position="25"/>
        <end position="135"/>
    </location>
</feature>
<dbReference type="AlphaFoldDB" id="A0AAN4W221"/>
<comment type="caution">
    <text evidence="3">The sequence shown here is derived from an EMBL/GenBank/DDBJ whole genome shotgun (WGS) entry which is preliminary data.</text>
</comment>
<protein>
    <recommendedName>
        <fullName evidence="2">DUF2147 domain-containing protein</fullName>
    </recommendedName>
</protein>
<dbReference type="Pfam" id="PF09917">
    <property type="entry name" value="DUF2147"/>
    <property type="match status" value="1"/>
</dbReference>
<evidence type="ECO:0000259" key="2">
    <source>
        <dbReference type="Pfam" id="PF09917"/>
    </source>
</evidence>
<gene>
    <name evidence="3" type="ORF">PEDI_42040</name>
</gene>
<dbReference type="RefSeq" id="WP_338238788.1">
    <property type="nucleotide sequence ID" value="NZ_BQKE01000003.1"/>
</dbReference>
<feature type="signal peptide" evidence="1">
    <location>
        <begin position="1"/>
        <end position="19"/>
    </location>
</feature>
<evidence type="ECO:0000313" key="3">
    <source>
        <dbReference type="EMBL" id="GJM63652.1"/>
    </source>
</evidence>
<evidence type="ECO:0000313" key="4">
    <source>
        <dbReference type="Proteomes" id="UP001310022"/>
    </source>
</evidence>
<dbReference type="PANTHER" id="PTHR36919:SF3">
    <property type="entry name" value="BLL5882 PROTEIN"/>
    <property type="match status" value="1"/>
</dbReference>
<evidence type="ECO:0000256" key="1">
    <source>
        <dbReference type="SAM" id="SignalP"/>
    </source>
</evidence>
<feature type="chain" id="PRO_5042911254" description="DUF2147 domain-containing protein" evidence="1">
    <location>
        <begin position="20"/>
        <end position="138"/>
    </location>
</feature>
<proteinExistence type="predicted"/>
<dbReference type="InterPro" id="IPR019223">
    <property type="entry name" value="DUF2147"/>
</dbReference>
<accession>A0AAN4W221</accession>
<reference evidence="3 4" key="1">
    <citation type="submission" date="2021-12" db="EMBL/GenBank/DDBJ databases">
        <title>Genome sequencing of bacteria with rrn-lacking chromosome and rrn-plasmid.</title>
        <authorList>
            <person name="Anda M."/>
            <person name="Iwasaki W."/>
        </authorList>
    </citation>
    <scope>NUCLEOTIDE SEQUENCE [LARGE SCALE GENOMIC DNA]</scope>
    <source>
        <strain evidence="3 4">NBRC 15940</strain>
    </source>
</reference>